<feature type="domain" description="Histidine kinase" evidence="8">
    <location>
        <begin position="161"/>
        <end position="379"/>
    </location>
</feature>
<dbReference type="InterPro" id="IPR000700">
    <property type="entry name" value="PAS-assoc_C"/>
</dbReference>
<dbReference type="GO" id="GO:0006355">
    <property type="term" value="P:regulation of DNA-templated transcription"/>
    <property type="evidence" value="ECO:0007669"/>
    <property type="project" value="InterPro"/>
</dbReference>
<name>A0A146GAD0_TERSA</name>
<evidence type="ECO:0000256" key="1">
    <source>
        <dbReference type="ARBA" id="ARBA00000085"/>
    </source>
</evidence>
<dbReference type="Proteomes" id="UP000076023">
    <property type="component" value="Unassembled WGS sequence"/>
</dbReference>
<evidence type="ECO:0000259" key="9">
    <source>
        <dbReference type="PROSITE" id="PS50110"/>
    </source>
</evidence>
<evidence type="ECO:0000256" key="3">
    <source>
        <dbReference type="ARBA" id="ARBA00022553"/>
    </source>
</evidence>
<dbReference type="InParanoid" id="A0A146GAD0"/>
<evidence type="ECO:0000259" key="8">
    <source>
        <dbReference type="PROSITE" id="PS50109"/>
    </source>
</evidence>
<dbReference type="EMBL" id="BDCO01000002">
    <property type="protein sequence ID" value="GAT34595.1"/>
    <property type="molecule type" value="Genomic_DNA"/>
</dbReference>
<dbReference type="InterPro" id="IPR013767">
    <property type="entry name" value="PAS_fold"/>
</dbReference>
<dbReference type="PROSITE" id="PS50112">
    <property type="entry name" value="PAS"/>
    <property type="match status" value="1"/>
</dbReference>
<dbReference type="PANTHER" id="PTHR43047">
    <property type="entry name" value="TWO-COMPONENT HISTIDINE PROTEIN KINASE"/>
    <property type="match status" value="1"/>
</dbReference>
<dbReference type="InterPro" id="IPR001789">
    <property type="entry name" value="Sig_transdc_resp-reg_receiver"/>
</dbReference>
<dbReference type="CDD" id="cd00130">
    <property type="entry name" value="PAS"/>
    <property type="match status" value="1"/>
</dbReference>
<evidence type="ECO:0000256" key="7">
    <source>
        <dbReference type="PROSITE-ProRule" id="PRU00169"/>
    </source>
</evidence>
<dbReference type="InterPro" id="IPR003594">
    <property type="entry name" value="HATPase_dom"/>
</dbReference>
<dbReference type="Pfam" id="PF00989">
    <property type="entry name" value="PAS"/>
    <property type="match status" value="1"/>
</dbReference>
<dbReference type="SMART" id="SM00091">
    <property type="entry name" value="PAS"/>
    <property type="match status" value="1"/>
</dbReference>
<feature type="domain" description="PAC" evidence="11">
    <location>
        <begin position="82"/>
        <end position="136"/>
    </location>
</feature>
<dbReference type="SUPFAM" id="SSF55874">
    <property type="entry name" value="ATPase domain of HSP90 chaperone/DNA topoisomerase II/histidine kinase"/>
    <property type="match status" value="1"/>
</dbReference>
<sequence>MIPDYGDQQIQAAYLAAIVNSSDDAIIGKNLQSIVTSWNPAAERILGFTAGEMVGDTIKKIIPEDRIGEEEEIIAKICQGEQVSHFETIRRTKEGELLEVSVTISPIRDGSGRIAGASTILRNISERKQHEREREEQLEREKHLRSEAERANQIKNDFLTTLSHELRTPLTAILGWSQILRGSLNDAQSIERAVDVIYRNSRTLTQLVEDMLDMNRILMGRVKLDLQILDLAKVISAAVESVSPSADLKQITITTAIDPDVPEIRGDPTRLQQVIWNLLTNAIKFTPKEGSVDVMLDCLQDHARISVRDTGMGIKPEFLPRVFERFTQEDSSTTRRYGGLGLGLAIVKNLVELHGGSVVAESEGEGLGATFRVLLPLPPVMTKLRSARNERHAPDFFPDGTTWDGPSLKGKNVLIVDDDPDAAEVVSRILSQYGAEVTAVHSGPTALSLLGSAKYHVLISDIAMPEMDGYEFVRTIRESGNRVAERIPAIALTAFSRSEDRRKAMLAGFDMFLSKPVDPPELLAVVSRYAGREPD</sequence>
<dbReference type="Pfam" id="PF02518">
    <property type="entry name" value="HATPase_c"/>
    <property type="match status" value="1"/>
</dbReference>
<evidence type="ECO:0000259" key="11">
    <source>
        <dbReference type="PROSITE" id="PS50113"/>
    </source>
</evidence>
<dbReference type="PROSITE" id="PS50110">
    <property type="entry name" value="RESPONSE_REGULATORY"/>
    <property type="match status" value="1"/>
</dbReference>
<feature type="domain" description="PAS" evidence="10">
    <location>
        <begin position="11"/>
        <end position="66"/>
    </location>
</feature>
<evidence type="ECO:0000259" key="10">
    <source>
        <dbReference type="PROSITE" id="PS50112"/>
    </source>
</evidence>
<dbReference type="Pfam" id="PF00072">
    <property type="entry name" value="Response_reg"/>
    <property type="match status" value="1"/>
</dbReference>
<dbReference type="InterPro" id="IPR005467">
    <property type="entry name" value="His_kinase_dom"/>
</dbReference>
<dbReference type="InterPro" id="IPR011006">
    <property type="entry name" value="CheY-like_superfamily"/>
</dbReference>
<proteinExistence type="predicted"/>
<evidence type="ECO:0000313" key="13">
    <source>
        <dbReference type="Proteomes" id="UP000076023"/>
    </source>
</evidence>
<keyword evidence="13" id="KW-1185">Reference proteome</keyword>
<dbReference type="EC" id="2.7.13.3" evidence="2"/>
<dbReference type="InterPro" id="IPR003661">
    <property type="entry name" value="HisK_dim/P_dom"/>
</dbReference>
<keyword evidence="3 7" id="KW-0597">Phosphoprotein</keyword>
<feature type="domain" description="Response regulatory" evidence="9">
    <location>
        <begin position="412"/>
        <end position="530"/>
    </location>
</feature>
<dbReference type="NCBIfam" id="TIGR00229">
    <property type="entry name" value="sensory_box"/>
    <property type="match status" value="1"/>
</dbReference>
<dbReference type="PANTHER" id="PTHR43047:SF64">
    <property type="entry name" value="HISTIDINE KINASE CONTAINING CHEY-HOMOLOGOUS RECEIVER DOMAIN AND PAS DOMAIN-RELATED"/>
    <property type="match status" value="1"/>
</dbReference>
<evidence type="ECO:0000313" key="12">
    <source>
        <dbReference type="EMBL" id="GAT34595.1"/>
    </source>
</evidence>
<dbReference type="PROSITE" id="PS50113">
    <property type="entry name" value="PAC"/>
    <property type="match status" value="1"/>
</dbReference>
<dbReference type="CDD" id="cd00082">
    <property type="entry name" value="HisKA"/>
    <property type="match status" value="1"/>
</dbReference>
<protein>
    <recommendedName>
        <fullName evidence="2">histidine kinase</fullName>
        <ecNumber evidence="2">2.7.13.3</ecNumber>
    </recommendedName>
</protein>
<dbReference type="InterPro" id="IPR036097">
    <property type="entry name" value="HisK_dim/P_sf"/>
</dbReference>
<dbReference type="PROSITE" id="PS50109">
    <property type="entry name" value="HIS_KIN"/>
    <property type="match status" value="1"/>
</dbReference>
<dbReference type="CDD" id="cd17580">
    <property type="entry name" value="REC_2_DhkD-like"/>
    <property type="match status" value="1"/>
</dbReference>
<dbReference type="STRING" id="690879.TSACC_23026"/>
<feature type="modified residue" description="4-aspartylphosphate" evidence="7">
    <location>
        <position position="461"/>
    </location>
</feature>
<dbReference type="SUPFAM" id="SSF47384">
    <property type="entry name" value="Homodimeric domain of signal transducing histidine kinase"/>
    <property type="match status" value="1"/>
</dbReference>
<dbReference type="InterPro" id="IPR035965">
    <property type="entry name" value="PAS-like_dom_sf"/>
</dbReference>
<keyword evidence="4" id="KW-0808">Transferase</keyword>
<comment type="catalytic activity">
    <reaction evidence="1">
        <text>ATP + protein L-histidine = ADP + protein N-phospho-L-histidine.</text>
        <dbReference type="EC" id="2.7.13.3"/>
    </reaction>
</comment>
<dbReference type="Gene3D" id="1.10.287.130">
    <property type="match status" value="1"/>
</dbReference>
<organism evidence="12 13">
    <name type="scientific">Terrimicrobium sacchariphilum</name>
    <dbReference type="NCBI Taxonomy" id="690879"/>
    <lineage>
        <taxon>Bacteria</taxon>
        <taxon>Pseudomonadati</taxon>
        <taxon>Verrucomicrobiota</taxon>
        <taxon>Terrimicrobiia</taxon>
        <taxon>Terrimicrobiales</taxon>
        <taxon>Terrimicrobiaceae</taxon>
        <taxon>Terrimicrobium</taxon>
    </lineage>
</organism>
<dbReference type="CDD" id="cd16922">
    <property type="entry name" value="HATPase_EvgS-ArcB-TorS-like"/>
    <property type="match status" value="1"/>
</dbReference>
<dbReference type="InterPro" id="IPR004358">
    <property type="entry name" value="Sig_transdc_His_kin-like_C"/>
</dbReference>
<dbReference type="AlphaFoldDB" id="A0A146GAD0"/>
<dbReference type="SMART" id="SM00387">
    <property type="entry name" value="HATPase_c"/>
    <property type="match status" value="1"/>
</dbReference>
<reference evidence="13" key="1">
    <citation type="journal article" date="2017" name="Genome Announc.">
        <title>Draft Genome Sequence of Terrimicrobium sacchariphilum NM-5T, a Facultative Anaerobic Soil Bacterium of the Class Spartobacteria.</title>
        <authorList>
            <person name="Qiu Y.L."/>
            <person name="Tourlousse D.M."/>
            <person name="Matsuura N."/>
            <person name="Ohashi A."/>
            <person name="Sekiguchi Y."/>
        </authorList>
    </citation>
    <scope>NUCLEOTIDE SEQUENCE [LARGE SCALE GENOMIC DNA]</scope>
    <source>
        <strain evidence="13">NM-5</strain>
    </source>
</reference>
<dbReference type="PRINTS" id="PR00344">
    <property type="entry name" value="BCTRLSENSOR"/>
</dbReference>
<dbReference type="Gene3D" id="3.40.50.2300">
    <property type="match status" value="1"/>
</dbReference>
<dbReference type="SMART" id="SM00086">
    <property type="entry name" value="PAC"/>
    <property type="match status" value="1"/>
</dbReference>
<keyword evidence="6" id="KW-0902">Two-component regulatory system</keyword>
<dbReference type="RefSeq" id="WP_075080209.1">
    <property type="nucleotide sequence ID" value="NZ_BDCO01000002.1"/>
</dbReference>
<gene>
    <name evidence="12" type="ORF">TSACC_23026</name>
</gene>
<dbReference type="SUPFAM" id="SSF55785">
    <property type="entry name" value="PYP-like sensor domain (PAS domain)"/>
    <property type="match status" value="1"/>
</dbReference>
<evidence type="ECO:0000256" key="2">
    <source>
        <dbReference type="ARBA" id="ARBA00012438"/>
    </source>
</evidence>
<evidence type="ECO:0000256" key="4">
    <source>
        <dbReference type="ARBA" id="ARBA00022679"/>
    </source>
</evidence>
<dbReference type="InterPro" id="IPR001610">
    <property type="entry name" value="PAC"/>
</dbReference>
<accession>A0A146GAD0</accession>
<dbReference type="Pfam" id="PF00512">
    <property type="entry name" value="HisKA"/>
    <property type="match status" value="1"/>
</dbReference>
<dbReference type="SMART" id="SM00448">
    <property type="entry name" value="REC"/>
    <property type="match status" value="1"/>
</dbReference>
<dbReference type="InterPro" id="IPR000014">
    <property type="entry name" value="PAS"/>
</dbReference>
<dbReference type="InterPro" id="IPR036890">
    <property type="entry name" value="HATPase_C_sf"/>
</dbReference>
<dbReference type="GO" id="GO:0000155">
    <property type="term" value="F:phosphorelay sensor kinase activity"/>
    <property type="evidence" value="ECO:0007669"/>
    <property type="project" value="InterPro"/>
</dbReference>
<dbReference type="Gene3D" id="3.30.565.10">
    <property type="entry name" value="Histidine kinase-like ATPase, C-terminal domain"/>
    <property type="match status" value="1"/>
</dbReference>
<dbReference type="FunFam" id="1.10.287.130:FF:000001">
    <property type="entry name" value="Two-component sensor histidine kinase"/>
    <property type="match status" value="1"/>
</dbReference>
<keyword evidence="5" id="KW-0418">Kinase</keyword>
<evidence type="ECO:0000256" key="5">
    <source>
        <dbReference type="ARBA" id="ARBA00022777"/>
    </source>
</evidence>
<dbReference type="OrthoDB" id="9810730at2"/>
<comment type="caution">
    <text evidence="12">The sequence shown here is derived from an EMBL/GenBank/DDBJ whole genome shotgun (WGS) entry which is preliminary data.</text>
</comment>
<evidence type="ECO:0000256" key="6">
    <source>
        <dbReference type="ARBA" id="ARBA00023012"/>
    </source>
</evidence>
<dbReference type="SMART" id="SM00388">
    <property type="entry name" value="HisKA"/>
    <property type="match status" value="1"/>
</dbReference>
<dbReference type="Gene3D" id="3.30.450.20">
    <property type="entry name" value="PAS domain"/>
    <property type="match status" value="1"/>
</dbReference>
<dbReference type="SUPFAM" id="SSF52172">
    <property type="entry name" value="CheY-like"/>
    <property type="match status" value="1"/>
</dbReference>
<dbReference type="FunFam" id="3.30.565.10:FF:000010">
    <property type="entry name" value="Sensor histidine kinase RcsC"/>
    <property type="match status" value="1"/>
</dbReference>